<evidence type="ECO:0000256" key="10">
    <source>
        <dbReference type="ARBA" id="ARBA00023033"/>
    </source>
</evidence>
<evidence type="ECO:0000256" key="11">
    <source>
        <dbReference type="ARBA" id="ARBA00023136"/>
    </source>
</evidence>
<sequence length="427" mass="49328">MYEEVQKLHRQYGDIVRIGPSEISIANPQAFRVLHASNSPVSKGPFYNIAYPWINLLADRNKKQHAHRRKAWDKAFTAKALRDYEDRVVKYTRQLTENIDKMKGNPLNLKQWINFYTFDIMGDLAFGKGFDMLVNGVEHEFLKLSHTSQTIMGILRRIVWLFPVVKATPLLNSSYLNFQAYIIQQVEYRRKNKPEVPDVFSWLLEDFSTLENPTNQDYLNLYGDAHLIIIAGSDTTAATTTCLLYQLALHQEVYNKLQAEIDTYKEVHEQSDHLSLSKLEYLQACIDEALRLHPVIMSGLQRMTPPEGMQVGDVFIPGNTIFHMPSYTMYRDERCFARPNEFLPERWTSNPELIRDSTIYAPFSIGRGACAGKQLGLMEMRYILTEILSRYNIEFAPGTNPQTFVDGLRDCFTLELPKLEMVFTARA</sequence>
<dbReference type="PANTHER" id="PTHR24305">
    <property type="entry name" value="CYTOCHROME P450"/>
    <property type="match status" value="1"/>
</dbReference>
<dbReference type="InterPro" id="IPR001128">
    <property type="entry name" value="Cyt_P450"/>
</dbReference>
<comment type="similarity">
    <text evidence="3">Belongs to the cytochrome P450 family.</text>
</comment>
<keyword evidence="7" id="KW-1133">Transmembrane helix</keyword>
<keyword evidence="4 12" id="KW-0349">Heme</keyword>
<dbReference type="Pfam" id="PF00067">
    <property type="entry name" value="p450"/>
    <property type="match status" value="1"/>
</dbReference>
<comment type="caution">
    <text evidence="13">The sequence shown here is derived from an EMBL/GenBank/DDBJ whole genome shotgun (WGS) entry which is preliminary data.</text>
</comment>
<dbReference type="SUPFAM" id="SSF48264">
    <property type="entry name" value="Cytochrome P450"/>
    <property type="match status" value="1"/>
</dbReference>
<evidence type="ECO:0000256" key="6">
    <source>
        <dbReference type="ARBA" id="ARBA00022723"/>
    </source>
</evidence>
<evidence type="ECO:0000256" key="5">
    <source>
        <dbReference type="ARBA" id="ARBA00022692"/>
    </source>
</evidence>
<dbReference type="PRINTS" id="PR00463">
    <property type="entry name" value="EP450I"/>
</dbReference>
<keyword evidence="8" id="KW-0560">Oxidoreductase</keyword>
<evidence type="ECO:0000256" key="4">
    <source>
        <dbReference type="ARBA" id="ARBA00022617"/>
    </source>
</evidence>
<evidence type="ECO:0000256" key="2">
    <source>
        <dbReference type="ARBA" id="ARBA00004370"/>
    </source>
</evidence>
<proteinExistence type="inferred from homology"/>
<comment type="subcellular location">
    <subcellularLocation>
        <location evidence="2">Membrane</location>
    </subcellularLocation>
</comment>
<accession>A0A9W8RPT6</accession>
<evidence type="ECO:0000256" key="1">
    <source>
        <dbReference type="ARBA" id="ARBA00001971"/>
    </source>
</evidence>
<evidence type="ECO:0000256" key="9">
    <source>
        <dbReference type="ARBA" id="ARBA00023004"/>
    </source>
</evidence>
<keyword evidence="10" id="KW-0503">Monooxygenase</keyword>
<evidence type="ECO:0008006" key="15">
    <source>
        <dbReference type="Google" id="ProtNLM"/>
    </source>
</evidence>
<keyword evidence="6 12" id="KW-0479">Metal-binding</keyword>
<dbReference type="AlphaFoldDB" id="A0A9W8RPT6"/>
<reference evidence="13" key="1">
    <citation type="submission" date="2022-09" db="EMBL/GenBank/DDBJ databases">
        <title>Fusarium specimens isolated from Avocado Roots.</title>
        <authorList>
            <person name="Stajich J."/>
            <person name="Roper C."/>
            <person name="Heimlech-Rivalta G."/>
        </authorList>
    </citation>
    <scope>NUCLEOTIDE SEQUENCE</scope>
    <source>
        <strain evidence="13">CF00136</strain>
    </source>
</reference>
<keyword evidence="5" id="KW-0812">Transmembrane</keyword>
<evidence type="ECO:0000256" key="7">
    <source>
        <dbReference type="ARBA" id="ARBA00022989"/>
    </source>
</evidence>
<dbReference type="InterPro" id="IPR036396">
    <property type="entry name" value="Cyt_P450_sf"/>
</dbReference>
<dbReference type="GO" id="GO:0016020">
    <property type="term" value="C:membrane"/>
    <property type="evidence" value="ECO:0007669"/>
    <property type="project" value="UniProtKB-SubCell"/>
</dbReference>
<dbReference type="Proteomes" id="UP001152049">
    <property type="component" value="Unassembled WGS sequence"/>
</dbReference>
<keyword evidence="11" id="KW-0472">Membrane</keyword>
<dbReference type="EMBL" id="JAOQAZ010000031">
    <property type="protein sequence ID" value="KAJ4250142.1"/>
    <property type="molecule type" value="Genomic_DNA"/>
</dbReference>
<organism evidence="13 14">
    <name type="scientific">Fusarium torreyae</name>
    <dbReference type="NCBI Taxonomy" id="1237075"/>
    <lineage>
        <taxon>Eukaryota</taxon>
        <taxon>Fungi</taxon>
        <taxon>Dikarya</taxon>
        <taxon>Ascomycota</taxon>
        <taxon>Pezizomycotina</taxon>
        <taxon>Sordariomycetes</taxon>
        <taxon>Hypocreomycetidae</taxon>
        <taxon>Hypocreales</taxon>
        <taxon>Nectriaceae</taxon>
        <taxon>Fusarium</taxon>
    </lineage>
</organism>
<dbReference type="GO" id="GO:0005506">
    <property type="term" value="F:iron ion binding"/>
    <property type="evidence" value="ECO:0007669"/>
    <property type="project" value="InterPro"/>
</dbReference>
<evidence type="ECO:0000313" key="13">
    <source>
        <dbReference type="EMBL" id="KAJ4250142.1"/>
    </source>
</evidence>
<dbReference type="OrthoDB" id="6692864at2759"/>
<dbReference type="Gene3D" id="1.10.630.10">
    <property type="entry name" value="Cytochrome P450"/>
    <property type="match status" value="1"/>
</dbReference>
<evidence type="ECO:0000256" key="3">
    <source>
        <dbReference type="ARBA" id="ARBA00010617"/>
    </source>
</evidence>
<dbReference type="GO" id="GO:0016705">
    <property type="term" value="F:oxidoreductase activity, acting on paired donors, with incorporation or reduction of molecular oxygen"/>
    <property type="evidence" value="ECO:0007669"/>
    <property type="project" value="InterPro"/>
</dbReference>
<feature type="binding site" description="axial binding residue" evidence="12">
    <location>
        <position position="370"/>
    </location>
    <ligand>
        <name>heme</name>
        <dbReference type="ChEBI" id="CHEBI:30413"/>
    </ligand>
    <ligandPart>
        <name>Fe</name>
        <dbReference type="ChEBI" id="CHEBI:18248"/>
    </ligandPart>
</feature>
<keyword evidence="14" id="KW-1185">Reference proteome</keyword>
<comment type="cofactor">
    <cofactor evidence="1 12">
        <name>heme</name>
        <dbReference type="ChEBI" id="CHEBI:30413"/>
    </cofactor>
</comment>
<name>A0A9W8RPT6_9HYPO</name>
<dbReference type="InterPro" id="IPR050121">
    <property type="entry name" value="Cytochrome_P450_monoxygenase"/>
</dbReference>
<dbReference type="InterPro" id="IPR002401">
    <property type="entry name" value="Cyt_P450_E_grp-I"/>
</dbReference>
<evidence type="ECO:0000256" key="12">
    <source>
        <dbReference type="PIRSR" id="PIRSR602401-1"/>
    </source>
</evidence>
<protein>
    <recommendedName>
        <fullName evidence="15">Cytochrome P450 monooxygenase</fullName>
    </recommendedName>
</protein>
<gene>
    <name evidence="13" type="ORF">NW762_011953</name>
</gene>
<dbReference type="GO" id="GO:0020037">
    <property type="term" value="F:heme binding"/>
    <property type="evidence" value="ECO:0007669"/>
    <property type="project" value="InterPro"/>
</dbReference>
<dbReference type="PRINTS" id="PR00385">
    <property type="entry name" value="P450"/>
</dbReference>
<evidence type="ECO:0000256" key="8">
    <source>
        <dbReference type="ARBA" id="ARBA00023002"/>
    </source>
</evidence>
<dbReference type="GO" id="GO:0004497">
    <property type="term" value="F:monooxygenase activity"/>
    <property type="evidence" value="ECO:0007669"/>
    <property type="project" value="UniProtKB-KW"/>
</dbReference>
<dbReference type="CDD" id="cd11061">
    <property type="entry name" value="CYP67-like"/>
    <property type="match status" value="1"/>
</dbReference>
<dbReference type="PANTHER" id="PTHR24305:SF112">
    <property type="entry name" value="L-ORNITHINE-N5-MONOOXYGENASE (EUROFUNG)"/>
    <property type="match status" value="1"/>
</dbReference>
<keyword evidence="9 12" id="KW-0408">Iron</keyword>
<evidence type="ECO:0000313" key="14">
    <source>
        <dbReference type="Proteomes" id="UP001152049"/>
    </source>
</evidence>